<keyword evidence="2" id="KW-1185">Reference proteome</keyword>
<accession>A0ACC6NZ54</accession>
<gene>
    <name evidence="1" type="primary">ribH</name>
    <name evidence="1" type="ORF">RV045_02180</name>
</gene>
<protein>
    <submittedName>
        <fullName evidence="1">6,7-dimethyl-8-ribityllumazine synthase</fullName>
        <ecNumber evidence="1">2.5.1.78</ecNumber>
    </submittedName>
</protein>
<feature type="non-terminal residue" evidence="1">
    <location>
        <position position="1"/>
    </location>
</feature>
<name>A0ACC6NZ54_9BURK</name>
<comment type="caution">
    <text evidence="1">The sequence shown here is derived from an EMBL/GenBank/DDBJ whole genome shotgun (WGS) entry which is preliminary data.</text>
</comment>
<keyword evidence="1" id="KW-0808">Transferase</keyword>
<organism evidence="1 2">
    <name type="scientific">Amphibiibacter pelophylacis</name>
    <dbReference type="NCBI Taxonomy" id="1799477"/>
    <lineage>
        <taxon>Bacteria</taxon>
        <taxon>Pseudomonadati</taxon>
        <taxon>Pseudomonadota</taxon>
        <taxon>Betaproteobacteria</taxon>
        <taxon>Burkholderiales</taxon>
        <taxon>Sphaerotilaceae</taxon>
        <taxon>Amphibiibacter</taxon>
    </lineage>
</organism>
<proteinExistence type="predicted"/>
<dbReference type="Proteomes" id="UP001364695">
    <property type="component" value="Unassembled WGS sequence"/>
</dbReference>
<sequence length="129" mass="14132">FNDDITQGMEDACREELLALGLLEINIETHSVPGALEIPVTLQAMAMTEEFDALIAIGCVIRGETYHFELVCNESASGVTRVALDRDIPIANAILTVENEAQAWDRVEAKARDAARVAVEMIHLLNRLA</sequence>
<evidence type="ECO:0000313" key="1">
    <source>
        <dbReference type="EMBL" id="MEJ7137237.1"/>
    </source>
</evidence>
<evidence type="ECO:0000313" key="2">
    <source>
        <dbReference type="Proteomes" id="UP001364695"/>
    </source>
</evidence>
<dbReference type="EC" id="2.5.1.78" evidence="1"/>
<reference evidence="1" key="1">
    <citation type="submission" date="2023-10" db="EMBL/GenBank/DDBJ databases">
        <title>Amphibacter perezi, gen. nov., sp. nov. a novel taxa of the family Comamonadaceae, class Betaproteobacteria isolated from the skin microbiota of Pelophylax perezi from different populations.</title>
        <authorList>
            <person name="Costa S."/>
            <person name="Proenca D.N."/>
            <person name="Lopes I."/>
            <person name="Morais P.V."/>
        </authorList>
    </citation>
    <scope>NUCLEOTIDE SEQUENCE</scope>
    <source>
        <strain evidence="1">SL12-8</strain>
    </source>
</reference>
<dbReference type="EMBL" id="JAWDIE010000003">
    <property type="protein sequence ID" value="MEJ7137237.1"/>
    <property type="molecule type" value="Genomic_DNA"/>
</dbReference>